<accession>A0ABS0DAS7</accession>
<reference evidence="2 3" key="1">
    <citation type="submission" date="2020-10" db="EMBL/GenBank/DDBJ databases">
        <title>Identification of Nocardia species via Next-generation sequencing and recognition of intraspecies genetic diversity.</title>
        <authorList>
            <person name="Li P."/>
            <person name="Li P."/>
            <person name="Lu B."/>
        </authorList>
    </citation>
    <scope>NUCLEOTIDE SEQUENCE [LARGE SCALE GENOMIC DNA]</scope>
    <source>
        <strain evidence="2 3">BJ06-0143</strain>
    </source>
</reference>
<gene>
    <name evidence="2" type="ORF">IU449_13620</name>
</gene>
<name>A0ABS0DAS7_9NOCA</name>
<evidence type="ECO:0000313" key="3">
    <source>
        <dbReference type="Proteomes" id="UP000707731"/>
    </source>
</evidence>
<protein>
    <submittedName>
        <fullName evidence="2">Uncharacterized protein</fullName>
    </submittedName>
</protein>
<evidence type="ECO:0000256" key="1">
    <source>
        <dbReference type="SAM" id="MobiDB-lite"/>
    </source>
</evidence>
<dbReference type="RefSeq" id="WP_195002135.1">
    <property type="nucleotide sequence ID" value="NZ_JADLQN010000001.1"/>
</dbReference>
<proteinExistence type="predicted"/>
<feature type="region of interest" description="Disordered" evidence="1">
    <location>
        <begin position="1"/>
        <end position="31"/>
    </location>
</feature>
<comment type="caution">
    <text evidence="2">The sequence shown here is derived from an EMBL/GenBank/DDBJ whole genome shotgun (WGS) entry which is preliminary data.</text>
</comment>
<organism evidence="2 3">
    <name type="scientific">Nocardia higoensis</name>
    <dbReference type="NCBI Taxonomy" id="228599"/>
    <lineage>
        <taxon>Bacteria</taxon>
        <taxon>Bacillati</taxon>
        <taxon>Actinomycetota</taxon>
        <taxon>Actinomycetes</taxon>
        <taxon>Mycobacteriales</taxon>
        <taxon>Nocardiaceae</taxon>
        <taxon>Nocardia</taxon>
    </lineage>
</organism>
<sequence length="66" mass="6700">MSDLPLTPRGTEAIDGGRDAGGTAPPAEGTVARGLGSRVHARFGQAAGARLGLPTRDEAPRYADLT</sequence>
<dbReference type="EMBL" id="JADLQN010000001">
    <property type="protein sequence ID" value="MBF6355570.1"/>
    <property type="molecule type" value="Genomic_DNA"/>
</dbReference>
<keyword evidence="3" id="KW-1185">Reference proteome</keyword>
<evidence type="ECO:0000313" key="2">
    <source>
        <dbReference type="EMBL" id="MBF6355570.1"/>
    </source>
</evidence>
<dbReference type="Proteomes" id="UP000707731">
    <property type="component" value="Unassembled WGS sequence"/>
</dbReference>